<accession>A0A803PTF3</accession>
<feature type="region of interest" description="Disordered" evidence="1">
    <location>
        <begin position="37"/>
        <end position="56"/>
    </location>
</feature>
<feature type="compositionally biased region" description="Polar residues" evidence="1">
    <location>
        <begin position="39"/>
        <end position="48"/>
    </location>
</feature>
<feature type="compositionally biased region" description="Polar residues" evidence="1">
    <location>
        <begin position="7"/>
        <end position="16"/>
    </location>
</feature>
<protein>
    <submittedName>
        <fullName evidence="2">Uncharacterized protein</fullName>
    </submittedName>
</protein>
<proteinExistence type="predicted"/>
<dbReference type="AlphaFoldDB" id="A0A803PTF3"/>
<evidence type="ECO:0000313" key="2">
    <source>
        <dbReference type="EnsemblPlants" id="cds.evm.model.06.1185"/>
    </source>
</evidence>
<dbReference type="Gramene" id="evm.model.06.1185">
    <property type="protein sequence ID" value="cds.evm.model.06.1185"/>
    <property type="gene ID" value="evm.TU.06.1185"/>
</dbReference>
<organism evidence="2 3">
    <name type="scientific">Cannabis sativa</name>
    <name type="common">Hemp</name>
    <name type="synonym">Marijuana</name>
    <dbReference type="NCBI Taxonomy" id="3483"/>
    <lineage>
        <taxon>Eukaryota</taxon>
        <taxon>Viridiplantae</taxon>
        <taxon>Streptophyta</taxon>
        <taxon>Embryophyta</taxon>
        <taxon>Tracheophyta</taxon>
        <taxon>Spermatophyta</taxon>
        <taxon>Magnoliopsida</taxon>
        <taxon>eudicotyledons</taxon>
        <taxon>Gunneridae</taxon>
        <taxon>Pentapetalae</taxon>
        <taxon>rosids</taxon>
        <taxon>fabids</taxon>
        <taxon>Rosales</taxon>
        <taxon>Cannabaceae</taxon>
        <taxon>Cannabis</taxon>
    </lineage>
</organism>
<evidence type="ECO:0000313" key="3">
    <source>
        <dbReference type="Proteomes" id="UP000596661"/>
    </source>
</evidence>
<feature type="region of interest" description="Disordered" evidence="1">
    <location>
        <begin position="1"/>
        <end position="26"/>
    </location>
</feature>
<sequence length="130" mass="14866">MVKNRTSRTANTPRSTSTHREHQPIRELRVARHCFMQPRPTTQHSSGRPSPYTLLEYGRADPTTLESLVPPRRASQSNPYSNRPFYIGKGITILDIHKCLALVQIQDAGMEDVYQIRRPIGGHQMFRDVA</sequence>
<reference evidence="2" key="1">
    <citation type="submission" date="2018-11" db="EMBL/GenBank/DDBJ databases">
        <authorList>
            <person name="Grassa J C."/>
        </authorList>
    </citation>
    <scope>NUCLEOTIDE SEQUENCE [LARGE SCALE GENOMIC DNA]</scope>
</reference>
<name>A0A803PTF3_CANSA</name>
<dbReference type="EMBL" id="UZAU01000598">
    <property type="status" value="NOT_ANNOTATED_CDS"/>
    <property type="molecule type" value="Genomic_DNA"/>
</dbReference>
<dbReference type="EnsemblPlants" id="evm.model.06.1185">
    <property type="protein sequence ID" value="cds.evm.model.06.1185"/>
    <property type="gene ID" value="evm.TU.06.1185"/>
</dbReference>
<dbReference type="Proteomes" id="UP000596661">
    <property type="component" value="Chromosome 6"/>
</dbReference>
<evidence type="ECO:0000256" key="1">
    <source>
        <dbReference type="SAM" id="MobiDB-lite"/>
    </source>
</evidence>
<reference evidence="2" key="2">
    <citation type="submission" date="2021-03" db="UniProtKB">
        <authorList>
            <consortium name="EnsemblPlants"/>
        </authorList>
    </citation>
    <scope>IDENTIFICATION</scope>
</reference>
<keyword evidence="3" id="KW-1185">Reference proteome</keyword>